<evidence type="ECO:0000256" key="2">
    <source>
        <dbReference type="SAM" id="Phobius"/>
    </source>
</evidence>
<organism evidence="3">
    <name type="scientific">Oikopleura dioica</name>
    <name type="common">Tunicate</name>
    <dbReference type="NCBI Taxonomy" id="34765"/>
    <lineage>
        <taxon>Eukaryota</taxon>
        <taxon>Metazoa</taxon>
        <taxon>Chordata</taxon>
        <taxon>Tunicata</taxon>
        <taxon>Appendicularia</taxon>
        <taxon>Copelata</taxon>
        <taxon>Oikopleuridae</taxon>
        <taxon>Oikopleura</taxon>
    </lineage>
</organism>
<name>E4WUP6_OIKDI</name>
<evidence type="ECO:0000256" key="1">
    <source>
        <dbReference type="SAM" id="Coils"/>
    </source>
</evidence>
<dbReference type="SUPFAM" id="SSF46565">
    <property type="entry name" value="Chaperone J-domain"/>
    <property type="match status" value="1"/>
</dbReference>
<dbReference type="Proteomes" id="UP000001307">
    <property type="component" value="Unassembled WGS sequence"/>
</dbReference>
<dbReference type="Gene3D" id="1.10.287.110">
    <property type="entry name" value="DnaJ domain"/>
    <property type="match status" value="1"/>
</dbReference>
<evidence type="ECO:0000313" key="3">
    <source>
        <dbReference type="EMBL" id="CBY21577.1"/>
    </source>
</evidence>
<dbReference type="OrthoDB" id="442087at2759"/>
<protein>
    <recommendedName>
        <fullName evidence="5">J domain-containing protein</fullName>
    </recommendedName>
</protein>
<gene>
    <name evidence="3" type="ORF">GSOID_T00009349001</name>
</gene>
<keyword evidence="1" id="KW-0175">Coiled coil</keyword>
<keyword evidence="2" id="KW-1133">Transmembrane helix</keyword>
<keyword evidence="4" id="KW-1185">Reference proteome</keyword>
<keyword evidence="2" id="KW-0472">Membrane</keyword>
<reference evidence="3" key="1">
    <citation type="journal article" date="2010" name="Science">
        <title>Plasticity of animal genome architecture unmasked by rapid evolution of a pelagic tunicate.</title>
        <authorList>
            <person name="Denoeud F."/>
            <person name="Henriet S."/>
            <person name="Mungpakdee S."/>
            <person name="Aury J.M."/>
            <person name="Da Silva C."/>
            <person name="Brinkmann H."/>
            <person name="Mikhaleva J."/>
            <person name="Olsen L.C."/>
            <person name="Jubin C."/>
            <person name="Canestro C."/>
            <person name="Bouquet J.M."/>
            <person name="Danks G."/>
            <person name="Poulain J."/>
            <person name="Campsteijn C."/>
            <person name="Adamski M."/>
            <person name="Cross I."/>
            <person name="Yadetie F."/>
            <person name="Muffato M."/>
            <person name="Louis A."/>
            <person name="Butcher S."/>
            <person name="Tsagkogeorga G."/>
            <person name="Konrad A."/>
            <person name="Singh S."/>
            <person name="Jensen M.F."/>
            <person name="Cong E.H."/>
            <person name="Eikeseth-Otteraa H."/>
            <person name="Noel B."/>
            <person name="Anthouard V."/>
            <person name="Porcel B.M."/>
            <person name="Kachouri-Lafond R."/>
            <person name="Nishino A."/>
            <person name="Ugolini M."/>
            <person name="Chourrout P."/>
            <person name="Nishida H."/>
            <person name="Aasland R."/>
            <person name="Huzurbazar S."/>
            <person name="Westhof E."/>
            <person name="Delsuc F."/>
            <person name="Lehrach H."/>
            <person name="Reinhardt R."/>
            <person name="Weissenbach J."/>
            <person name="Roy S.W."/>
            <person name="Artiguenave F."/>
            <person name="Postlethwait J.H."/>
            <person name="Manak J.R."/>
            <person name="Thompson E.M."/>
            <person name="Jaillon O."/>
            <person name="Du Pasquier L."/>
            <person name="Boudinot P."/>
            <person name="Liberles D.A."/>
            <person name="Volff J.N."/>
            <person name="Philippe H."/>
            <person name="Lenhard B."/>
            <person name="Roest Crollius H."/>
            <person name="Wincker P."/>
            <person name="Chourrout D."/>
        </authorList>
    </citation>
    <scope>NUCLEOTIDE SEQUENCE [LARGE SCALE GENOMIC DNA]</scope>
</reference>
<proteinExistence type="predicted"/>
<evidence type="ECO:0000313" key="4">
    <source>
        <dbReference type="Proteomes" id="UP000001307"/>
    </source>
</evidence>
<dbReference type="InterPro" id="IPR036869">
    <property type="entry name" value="J_dom_sf"/>
</dbReference>
<feature type="transmembrane region" description="Helical" evidence="2">
    <location>
        <begin position="219"/>
        <end position="237"/>
    </location>
</feature>
<dbReference type="InParanoid" id="E4WUP6"/>
<accession>E4WUP6</accession>
<sequence length="277" mass="32252">MIRVFGRFSALRRNLAASVSRRHDELRHTWYAVLGVKESASHQEIEEAFYEKLTNTEINLNAQNEKEVDDILDQNMIIMDAYKNLSHPSRRIDYDVKLKMYRRGDFKKKTEEVKREKDGAFLKLEKQKDTETENKESLLDKAKNLEKEFYDEAKEQPRFLGKAKFEENFEHNVEHSLRDSQTRRRNALKETLSNIESEKLKVPSVLGAGAEVDANVRRYANIGLGAVAFIILGMWMWGRKRRQNQRTIESDAFQDAYNKELQALSSLAISDKSSDSK</sequence>
<feature type="coiled-coil region" evidence="1">
    <location>
        <begin position="121"/>
        <end position="148"/>
    </location>
</feature>
<evidence type="ECO:0008006" key="5">
    <source>
        <dbReference type="Google" id="ProtNLM"/>
    </source>
</evidence>
<dbReference type="AlphaFoldDB" id="E4WUP6"/>
<keyword evidence="2" id="KW-0812">Transmembrane</keyword>
<dbReference type="EMBL" id="FN653017">
    <property type="protein sequence ID" value="CBY21577.1"/>
    <property type="molecule type" value="Genomic_DNA"/>
</dbReference>